<keyword evidence="12" id="KW-1185">Reference proteome</keyword>
<evidence type="ECO:0000256" key="5">
    <source>
        <dbReference type="ARBA" id="ARBA00022737"/>
    </source>
</evidence>
<feature type="compositionally biased region" description="Gly residues" evidence="9">
    <location>
        <begin position="547"/>
        <end position="557"/>
    </location>
</feature>
<reference evidence="11 12" key="1">
    <citation type="journal article" date="2015" name="Genome Biol. Evol.">
        <title>Phylogenomic analyses indicate that early fungi evolved digesting cell walls of algal ancestors of land plants.</title>
        <authorList>
            <person name="Chang Y."/>
            <person name="Wang S."/>
            <person name="Sekimoto S."/>
            <person name="Aerts A.L."/>
            <person name="Choi C."/>
            <person name="Clum A."/>
            <person name="LaButti K.M."/>
            <person name="Lindquist E.A."/>
            <person name="Yee Ngan C."/>
            <person name="Ohm R.A."/>
            <person name="Salamov A.A."/>
            <person name="Grigoriev I.V."/>
            <person name="Spatafora J.W."/>
            <person name="Berbee M.L."/>
        </authorList>
    </citation>
    <scope>NUCLEOTIDE SEQUENCE [LARGE SCALE GENOMIC DNA]</scope>
    <source>
        <strain evidence="11 12">JEL478</strain>
    </source>
</reference>
<dbReference type="GO" id="GO:0043022">
    <property type="term" value="F:ribosome binding"/>
    <property type="evidence" value="ECO:0007669"/>
    <property type="project" value="UniProtKB-UniRule"/>
</dbReference>
<dbReference type="PANTHER" id="PTHR13227">
    <property type="entry name" value="EUKARYOTIC TRANSLATION INITIATION FACTOR 2A"/>
    <property type="match status" value="1"/>
</dbReference>
<keyword evidence="7 8" id="KW-0648">Protein biosynthesis</keyword>
<evidence type="ECO:0000256" key="2">
    <source>
        <dbReference type="ARBA" id="ARBA00013819"/>
    </source>
</evidence>
<feature type="compositionally biased region" description="Basic and acidic residues" evidence="9">
    <location>
        <begin position="532"/>
        <end position="544"/>
    </location>
</feature>
<name>A0A139ATR2_GONPJ</name>
<dbReference type="EMBL" id="KQ965736">
    <property type="protein sequence ID" value="KXS20117.1"/>
    <property type="molecule type" value="Genomic_DNA"/>
</dbReference>
<keyword evidence="6 8" id="KW-0810">Translation regulation</keyword>
<feature type="region of interest" description="Disordered" evidence="9">
    <location>
        <begin position="429"/>
        <end position="492"/>
    </location>
</feature>
<feature type="region of interest" description="Disordered" evidence="9">
    <location>
        <begin position="518"/>
        <end position="616"/>
    </location>
</feature>
<comment type="similarity">
    <text evidence="1 8">Belongs to the WD repeat EIF2A family.</text>
</comment>
<evidence type="ECO:0000313" key="11">
    <source>
        <dbReference type="EMBL" id="KXS20117.1"/>
    </source>
</evidence>
<evidence type="ECO:0000256" key="6">
    <source>
        <dbReference type="ARBA" id="ARBA00022845"/>
    </source>
</evidence>
<dbReference type="PIRSF" id="PIRSF017222">
    <property type="entry name" value="eIF2A"/>
    <property type="match status" value="1"/>
</dbReference>
<dbReference type="Pfam" id="PF08662">
    <property type="entry name" value="eIF2A"/>
    <property type="match status" value="1"/>
</dbReference>
<gene>
    <name evidence="11" type="ORF">M427DRAFT_119912</name>
</gene>
<organism evidence="11 12">
    <name type="scientific">Gonapodya prolifera (strain JEL478)</name>
    <name type="common">Monoblepharis prolifera</name>
    <dbReference type="NCBI Taxonomy" id="1344416"/>
    <lineage>
        <taxon>Eukaryota</taxon>
        <taxon>Fungi</taxon>
        <taxon>Fungi incertae sedis</taxon>
        <taxon>Chytridiomycota</taxon>
        <taxon>Chytridiomycota incertae sedis</taxon>
        <taxon>Monoblepharidomycetes</taxon>
        <taxon>Monoblepharidales</taxon>
        <taxon>Gonapodyaceae</taxon>
        <taxon>Gonapodya</taxon>
    </lineage>
</organism>
<proteinExistence type="inferred from homology"/>
<dbReference type="OrthoDB" id="2194683at2759"/>
<dbReference type="SUPFAM" id="SSF82171">
    <property type="entry name" value="DPP6 N-terminal domain-like"/>
    <property type="match status" value="1"/>
</dbReference>
<evidence type="ECO:0000256" key="9">
    <source>
        <dbReference type="SAM" id="MobiDB-lite"/>
    </source>
</evidence>
<accession>A0A139ATR2</accession>
<dbReference type="Proteomes" id="UP000070544">
    <property type="component" value="Unassembled WGS sequence"/>
</dbReference>
<protein>
    <recommendedName>
        <fullName evidence="2 8">Eukaryotic translation initiation factor 2A</fullName>
        <shortName evidence="8">eIF-2A</shortName>
    </recommendedName>
</protein>
<evidence type="ECO:0000256" key="7">
    <source>
        <dbReference type="ARBA" id="ARBA00022917"/>
    </source>
</evidence>
<comment type="function">
    <text evidence="8">Functions in the early steps of protein synthesis of a small number of specific mRNAs. Acts by directing the binding of methionyl-tRNAi to 40S ribosomal subunits. In contrast to the eIF-2 complex, it binds methionyl-tRNAi to 40S subunits in a codon-dependent manner, whereas the eIF-2 complex binds methionyl-tRNAi to 40S subunits in a GTP-dependent manner.</text>
</comment>
<sequence length="679" mass="73311">MAVQLSYRSVAGLTVANGPPQAGAANGFESPQGNIRTFQYSSDGSRLAWIGPEGVRIVNAASGEVVRDITNKTIMEIGFSPKGTFISTWERYQKPATDDGPPHRNLIVWEVATGRQCSSFTSKVLQSNWDVKWTEDERYFARLVTGEIQFYDTRVPVGAAEEAPGTNGATANPVAFRLKLDNASDFAIAPVAYNPAVAVFVPEKKGQPGSVKIFSLTAAVSNPNPAPLASKTFFKAEKAQFIWNGVGTAVLVLTQTEVASGNVNYYGDSALYYLSTNGKYDARVTLGDDGPIHDVHWHPNSGEFAVTSGRMPSQTTLFNPSCEPVFSFPRSHRNYLRYSPTGRLICIAGFGNLAGDMDFWDRRTLRKVATVHAPNSTFAAWSPDGRYLLTATLTPRLRVDNGYRVWHYTGVVVDKRDVNEMYQIGWRPDPTLGRWQDANNRELSPAPKGVEEANGESGAQTNGNGTAAASPAKPVRPAGKYIPPGARDRDASSAGVLYGRREEGGLPGLAGLEQHLERNAGGGSKEVPGYSRDGRDNRDNRDNRQGQGQGRRGGYQAQGGQSRDGRGGSTQGGRQGNRNNQPPPPSAPAPVNGSGSDASVVPPMPAPQHEVKDPAVAEAEKKIRTVQKKLKEISDLKAKMAAGQKLELTQISKMEKEADFLLEVESLTAGMKKLASSFN</sequence>
<dbReference type="PANTHER" id="PTHR13227:SF0">
    <property type="entry name" value="EUKARYOTIC TRANSLATION INITIATION FACTOR 2A"/>
    <property type="match status" value="1"/>
</dbReference>
<dbReference type="GO" id="GO:0006417">
    <property type="term" value="P:regulation of translation"/>
    <property type="evidence" value="ECO:0007669"/>
    <property type="project" value="UniProtKB-KW"/>
</dbReference>
<dbReference type="GO" id="GO:0003743">
    <property type="term" value="F:translation initiation factor activity"/>
    <property type="evidence" value="ECO:0007669"/>
    <property type="project" value="UniProtKB-UniRule"/>
</dbReference>
<keyword evidence="5" id="KW-0677">Repeat</keyword>
<evidence type="ECO:0000313" key="12">
    <source>
        <dbReference type="Proteomes" id="UP000070544"/>
    </source>
</evidence>
<dbReference type="AlphaFoldDB" id="A0A139ATR2"/>
<dbReference type="GO" id="GO:0022627">
    <property type="term" value="C:cytosolic small ribosomal subunit"/>
    <property type="evidence" value="ECO:0007669"/>
    <property type="project" value="TreeGrafter"/>
</dbReference>
<evidence type="ECO:0000256" key="1">
    <source>
        <dbReference type="ARBA" id="ARBA00009573"/>
    </source>
</evidence>
<evidence type="ECO:0000256" key="3">
    <source>
        <dbReference type="ARBA" id="ARBA00022540"/>
    </source>
</evidence>
<keyword evidence="3 8" id="KW-0396">Initiation factor</keyword>
<evidence type="ECO:0000259" key="10">
    <source>
        <dbReference type="Pfam" id="PF08662"/>
    </source>
</evidence>
<evidence type="ECO:0000256" key="4">
    <source>
        <dbReference type="ARBA" id="ARBA00022574"/>
    </source>
</evidence>
<feature type="domain" description="Translation initiation factor beta propellor-like" evidence="10">
    <location>
        <begin position="231"/>
        <end position="424"/>
    </location>
</feature>
<dbReference type="GO" id="GO:0000049">
    <property type="term" value="F:tRNA binding"/>
    <property type="evidence" value="ECO:0007669"/>
    <property type="project" value="UniProtKB-UniRule"/>
</dbReference>
<keyword evidence="4" id="KW-0853">WD repeat</keyword>
<dbReference type="InterPro" id="IPR013979">
    <property type="entry name" value="TIF_beta_prop-like"/>
</dbReference>
<evidence type="ECO:0000256" key="8">
    <source>
        <dbReference type="PIRNR" id="PIRNR017222"/>
    </source>
</evidence>
<dbReference type="InterPro" id="IPR015943">
    <property type="entry name" value="WD40/YVTN_repeat-like_dom_sf"/>
</dbReference>
<dbReference type="OMA" id="RCCAYSP"/>
<dbReference type="STRING" id="1344416.A0A139ATR2"/>
<feature type="compositionally biased region" description="Low complexity" evidence="9">
    <location>
        <begin position="458"/>
        <end position="469"/>
    </location>
</feature>
<dbReference type="Gene3D" id="2.130.10.10">
    <property type="entry name" value="YVTN repeat-like/Quinoprotein amine dehydrogenase"/>
    <property type="match status" value="2"/>
</dbReference>
<dbReference type="GO" id="GO:0003729">
    <property type="term" value="F:mRNA binding"/>
    <property type="evidence" value="ECO:0007669"/>
    <property type="project" value="TreeGrafter"/>
</dbReference>
<dbReference type="InterPro" id="IPR011387">
    <property type="entry name" value="TIF2A"/>
</dbReference>